<sequence length="221" mass="26127">MASLIAIDRIFDYIKQGKITFKDSYYYRDIGDKIKNVEINDGDGFLTSGILEELVSGRFVTDIQNRIAELDKPDKIDDIEQDEEDMPPEWINFLDVLKEVSKYVRAMNSGWFEEHVSLFRKQTDGLFSMEYAEEKFADRLYAAIGFLGRNFRYRDSQEFWNLKYFIQRYLTEEQLILELKFIHRCMTSLKSKNTSMVVIDTIGINSRKKSILSTYHGRYHI</sequence>
<proteinExistence type="predicted"/>
<name>A0A098E8X4_9ZZZZ</name>
<accession>A0A098E8X4</accession>
<reference evidence="1" key="1">
    <citation type="submission" date="2014-09" db="EMBL/GenBank/DDBJ databases">
        <authorList>
            <person name="Probst J Alexander"/>
        </authorList>
    </citation>
    <scope>NUCLEOTIDE SEQUENCE</scope>
</reference>
<gene>
    <name evidence="1" type="ORF">MSIBF_A2330005</name>
</gene>
<evidence type="ECO:0000313" key="1">
    <source>
        <dbReference type="EMBL" id="CEG12473.1"/>
    </source>
</evidence>
<dbReference type="EMBL" id="CCXY01000150">
    <property type="protein sequence ID" value="CEG12473.1"/>
    <property type="molecule type" value="Genomic_DNA"/>
</dbReference>
<protein>
    <submittedName>
        <fullName evidence="1">Uncharacterized protein</fullName>
    </submittedName>
</protein>
<organism evidence="1">
    <name type="scientific">groundwater metagenome</name>
    <dbReference type="NCBI Taxonomy" id="717931"/>
    <lineage>
        <taxon>unclassified sequences</taxon>
        <taxon>metagenomes</taxon>
        <taxon>ecological metagenomes</taxon>
    </lineage>
</organism>
<dbReference type="AlphaFoldDB" id="A0A098E8X4"/>